<evidence type="ECO:0000256" key="4">
    <source>
        <dbReference type="ARBA" id="ARBA00022475"/>
    </source>
</evidence>
<feature type="transmembrane region" description="Helical" evidence="9">
    <location>
        <begin position="35"/>
        <end position="56"/>
    </location>
</feature>
<name>A0AAW7M6H8_9MICO</name>
<accession>A0AAW7M6H8</accession>
<evidence type="ECO:0000256" key="2">
    <source>
        <dbReference type="ARBA" id="ARBA00008220"/>
    </source>
</evidence>
<dbReference type="Gene3D" id="1.20.1740.10">
    <property type="entry name" value="Amino acid/polyamine transporter I"/>
    <property type="match status" value="1"/>
</dbReference>
<evidence type="ECO:0000256" key="9">
    <source>
        <dbReference type="SAM" id="Phobius"/>
    </source>
</evidence>
<dbReference type="InterPro" id="IPR004754">
    <property type="entry name" value="Amino_acid_antiprt"/>
</dbReference>
<evidence type="ECO:0000256" key="7">
    <source>
        <dbReference type="ARBA" id="ARBA00022989"/>
    </source>
</evidence>
<dbReference type="PANTHER" id="PTHR42770:SF4">
    <property type="entry name" value="ARGININE_ORNITHINE ANTIPORTER-RELATED"/>
    <property type="match status" value="1"/>
</dbReference>
<evidence type="ECO:0000256" key="5">
    <source>
        <dbReference type="ARBA" id="ARBA00022692"/>
    </source>
</evidence>
<feature type="transmembrane region" description="Helical" evidence="9">
    <location>
        <begin position="433"/>
        <end position="457"/>
    </location>
</feature>
<dbReference type="GO" id="GO:0022857">
    <property type="term" value="F:transmembrane transporter activity"/>
    <property type="evidence" value="ECO:0007669"/>
    <property type="project" value="InterPro"/>
</dbReference>
<evidence type="ECO:0000256" key="8">
    <source>
        <dbReference type="ARBA" id="ARBA00023136"/>
    </source>
</evidence>
<dbReference type="NCBIfam" id="TIGR00905">
    <property type="entry name" value="2A0302"/>
    <property type="match status" value="1"/>
</dbReference>
<dbReference type="PANTHER" id="PTHR42770">
    <property type="entry name" value="AMINO ACID TRANSPORTER-RELATED"/>
    <property type="match status" value="1"/>
</dbReference>
<evidence type="ECO:0000256" key="6">
    <source>
        <dbReference type="ARBA" id="ARBA00022970"/>
    </source>
</evidence>
<dbReference type="AlphaFoldDB" id="A0AAW7M6H8"/>
<comment type="similarity">
    <text evidence="2">Belongs to the amino acid-polyamine-organocation (APC) superfamily. Basic amino acid/polyamine antiporter (APA) (TC 2.A.3.2) family.</text>
</comment>
<dbReference type="InterPro" id="IPR050367">
    <property type="entry name" value="APC_superfamily"/>
</dbReference>
<feature type="transmembrane region" description="Helical" evidence="9">
    <location>
        <begin position="379"/>
        <end position="397"/>
    </location>
</feature>
<sequence>MPVLAGMVIGSMVGAGVFSLPSSFAGSAGGLGALLAWGVAGGGMLMLALVFQRLAIRRPDLDSGIVAYAKAGFGPYVGFFSAFGYWAAACIANVTYWVLIASTLGAVVPAFGDGSTWAAFALGTVGLWAFHLVVARGVTQAAALNAITAVAKFVPLLLFVVLLIFGGFSWDTFTGNLAGDDALGGLGDQVRATMLVTVFVFLGVEGASVYSRYARRREDVGRATVTGFLTVLALFVAVTMLSFGVLPRAELAALDQPSAAGVLEAAVGPWGAWLIGIGLLISVLGAYLAWTLLATEVLHEAALQDDAPRLLRRTNGRGVPIAALTATSLVTWLFLVLTQLSENAFDFSLELTSALAIIPYLLTAGFGVRAALSRDHRAPAAIVVAAIALAYTFFLVYAMGPAYALLALIIYAPATLLYAWARREQGLRVFSRREAVLCALSVAGAVAAVVALATGAVSL</sequence>
<dbReference type="InterPro" id="IPR002293">
    <property type="entry name" value="AA/rel_permease1"/>
</dbReference>
<keyword evidence="7 9" id="KW-1133">Transmembrane helix</keyword>
<keyword evidence="11" id="KW-1185">Reference proteome</keyword>
<feature type="transmembrane region" description="Helical" evidence="9">
    <location>
        <begin position="403"/>
        <end position="421"/>
    </location>
</feature>
<feature type="transmembrane region" description="Helical" evidence="9">
    <location>
        <begin position="352"/>
        <end position="372"/>
    </location>
</feature>
<feature type="transmembrane region" description="Helical" evidence="9">
    <location>
        <begin position="223"/>
        <end position="246"/>
    </location>
</feature>
<feature type="transmembrane region" description="Helical" evidence="9">
    <location>
        <begin position="150"/>
        <end position="170"/>
    </location>
</feature>
<keyword evidence="6" id="KW-0029">Amino-acid transport</keyword>
<reference evidence="10" key="1">
    <citation type="submission" date="2023-06" db="EMBL/GenBank/DDBJ databases">
        <title>Sysu t00039.</title>
        <authorList>
            <person name="Gao L."/>
            <person name="Fang B.-Z."/>
            <person name="Li W.-J."/>
        </authorList>
    </citation>
    <scope>NUCLEOTIDE SEQUENCE</scope>
    <source>
        <strain evidence="10">SYSU T00039</strain>
    </source>
</reference>
<dbReference type="RefSeq" id="WP_301121644.1">
    <property type="nucleotide sequence ID" value="NZ_JAUHPX010000009.1"/>
</dbReference>
<feature type="transmembrane region" description="Helical" evidence="9">
    <location>
        <begin position="76"/>
        <end position="97"/>
    </location>
</feature>
<evidence type="ECO:0000313" key="10">
    <source>
        <dbReference type="EMBL" id="MDN4489002.1"/>
    </source>
</evidence>
<feature type="transmembrane region" description="Helical" evidence="9">
    <location>
        <begin position="117"/>
        <end position="138"/>
    </location>
</feature>
<keyword evidence="3" id="KW-0813">Transport</keyword>
<evidence type="ECO:0000256" key="3">
    <source>
        <dbReference type="ARBA" id="ARBA00022448"/>
    </source>
</evidence>
<feature type="transmembrane region" description="Helical" evidence="9">
    <location>
        <begin position="319"/>
        <end position="340"/>
    </location>
</feature>
<dbReference type="PIRSF" id="PIRSF006060">
    <property type="entry name" value="AA_transporter"/>
    <property type="match status" value="1"/>
</dbReference>
<evidence type="ECO:0000256" key="1">
    <source>
        <dbReference type="ARBA" id="ARBA00004651"/>
    </source>
</evidence>
<proteinExistence type="inferred from homology"/>
<dbReference type="EMBL" id="JAUHPX010000009">
    <property type="protein sequence ID" value="MDN4489002.1"/>
    <property type="molecule type" value="Genomic_DNA"/>
</dbReference>
<comment type="subcellular location">
    <subcellularLocation>
        <location evidence="1">Cell membrane</location>
        <topology evidence="1">Multi-pass membrane protein</topology>
    </subcellularLocation>
</comment>
<keyword evidence="4" id="KW-1003">Cell membrane</keyword>
<feature type="transmembrane region" description="Helical" evidence="9">
    <location>
        <begin position="190"/>
        <end position="211"/>
    </location>
</feature>
<gene>
    <name evidence="10" type="ORF">QQX10_12575</name>
</gene>
<keyword evidence="8 9" id="KW-0472">Membrane</keyword>
<protein>
    <submittedName>
        <fullName evidence="10">Basic amino acid/polyamine antiporter</fullName>
    </submittedName>
</protein>
<dbReference type="GO" id="GO:0006865">
    <property type="term" value="P:amino acid transport"/>
    <property type="evidence" value="ECO:0007669"/>
    <property type="project" value="UniProtKB-KW"/>
</dbReference>
<organism evidence="10 11">
    <name type="scientific">Demequina lignilytica</name>
    <dbReference type="NCBI Taxonomy" id="3051663"/>
    <lineage>
        <taxon>Bacteria</taxon>
        <taxon>Bacillati</taxon>
        <taxon>Actinomycetota</taxon>
        <taxon>Actinomycetes</taxon>
        <taxon>Micrococcales</taxon>
        <taxon>Demequinaceae</taxon>
        <taxon>Demequina</taxon>
    </lineage>
</organism>
<dbReference type="GO" id="GO:0005886">
    <property type="term" value="C:plasma membrane"/>
    <property type="evidence" value="ECO:0007669"/>
    <property type="project" value="UniProtKB-SubCell"/>
</dbReference>
<keyword evidence="5 9" id="KW-0812">Transmembrane</keyword>
<dbReference type="Pfam" id="PF13520">
    <property type="entry name" value="AA_permease_2"/>
    <property type="match status" value="1"/>
</dbReference>
<comment type="caution">
    <text evidence="10">The sequence shown here is derived from an EMBL/GenBank/DDBJ whole genome shotgun (WGS) entry which is preliminary data.</text>
</comment>
<dbReference type="Proteomes" id="UP001172737">
    <property type="component" value="Unassembled WGS sequence"/>
</dbReference>
<feature type="transmembrane region" description="Helical" evidence="9">
    <location>
        <begin position="270"/>
        <end position="298"/>
    </location>
</feature>
<evidence type="ECO:0000313" key="11">
    <source>
        <dbReference type="Proteomes" id="UP001172737"/>
    </source>
</evidence>